<dbReference type="InterPro" id="IPR036388">
    <property type="entry name" value="WH-like_DNA-bd_sf"/>
</dbReference>
<proteinExistence type="predicted"/>
<evidence type="ECO:0000256" key="3">
    <source>
        <dbReference type="ARBA" id="ARBA00022691"/>
    </source>
</evidence>
<evidence type="ECO:0000259" key="4">
    <source>
        <dbReference type="Pfam" id="PF00891"/>
    </source>
</evidence>
<dbReference type="Pfam" id="PF00891">
    <property type="entry name" value="Methyltransf_2"/>
    <property type="match status" value="1"/>
</dbReference>
<feature type="domain" description="O-methyltransferase C-terminal" evidence="4">
    <location>
        <begin position="197"/>
        <end position="395"/>
    </location>
</feature>
<evidence type="ECO:0000256" key="2">
    <source>
        <dbReference type="ARBA" id="ARBA00022679"/>
    </source>
</evidence>
<accession>A0A1Q8S7U4</accession>
<reference evidence="5 6" key="1">
    <citation type="submission" date="2016-11" db="EMBL/GenBank/DDBJ databases">
        <title>Draft Genome Assembly of Colletotrichum chlorophyti a pathogen of herbaceous plants.</title>
        <authorList>
            <person name="Gan P."/>
            <person name="Narusaka M."/>
            <person name="Tsushima A."/>
            <person name="Narusaka Y."/>
            <person name="Takano Y."/>
            <person name="Shirasu K."/>
        </authorList>
    </citation>
    <scope>NUCLEOTIDE SEQUENCE [LARGE SCALE GENOMIC DNA]</scope>
    <source>
        <strain evidence="5 6">NTL11</strain>
    </source>
</reference>
<evidence type="ECO:0000256" key="1">
    <source>
        <dbReference type="ARBA" id="ARBA00022603"/>
    </source>
</evidence>
<keyword evidence="6" id="KW-1185">Reference proteome</keyword>
<keyword evidence="3" id="KW-0949">S-adenosyl-L-methionine</keyword>
<dbReference type="SUPFAM" id="SSF53335">
    <property type="entry name" value="S-adenosyl-L-methionine-dependent methyltransferases"/>
    <property type="match status" value="1"/>
</dbReference>
<dbReference type="Gene3D" id="3.40.50.150">
    <property type="entry name" value="Vaccinia Virus protein VP39"/>
    <property type="match status" value="1"/>
</dbReference>
<comment type="caution">
    <text evidence="5">The sequence shown here is derived from an EMBL/GenBank/DDBJ whole genome shotgun (WGS) entry which is preliminary data.</text>
</comment>
<dbReference type="GO" id="GO:0032259">
    <property type="term" value="P:methylation"/>
    <property type="evidence" value="ECO:0007669"/>
    <property type="project" value="UniProtKB-KW"/>
</dbReference>
<dbReference type="AlphaFoldDB" id="A0A1Q8S7U4"/>
<organism evidence="5 6">
    <name type="scientific">Colletotrichum chlorophyti</name>
    <dbReference type="NCBI Taxonomy" id="708187"/>
    <lineage>
        <taxon>Eukaryota</taxon>
        <taxon>Fungi</taxon>
        <taxon>Dikarya</taxon>
        <taxon>Ascomycota</taxon>
        <taxon>Pezizomycotina</taxon>
        <taxon>Sordariomycetes</taxon>
        <taxon>Hypocreomycetidae</taxon>
        <taxon>Glomerellales</taxon>
        <taxon>Glomerellaceae</taxon>
        <taxon>Colletotrichum</taxon>
    </lineage>
</organism>
<dbReference type="InterPro" id="IPR029063">
    <property type="entry name" value="SAM-dependent_MTases_sf"/>
</dbReference>
<dbReference type="EMBL" id="MPGH01000008">
    <property type="protein sequence ID" value="OLN97441.1"/>
    <property type="molecule type" value="Genomic_DNA"/>
</dbReference>
<name>A0A1Q8S7U4_9PEZI</name>
<dbReference type="InterPro" id="IPR036390">
    <property type="entry name" value="WH_DNA-bd_sf"/>
</dbReference>
<evidence type="ECO:0000313" key="6">
    <source>
        <dbReference type="Proteomes" id="UP000186583"/>
    </source>
</evidence>
<dbReference type="Proteomes" id="UP000186583">
    <property type="component" value="Unassembled WGS sequence"/>
</dbReference>
<keyword evidence="2 5" id="KW-0808">Transferase</keyword>
<dbReference type="InterPro" id="IPR001077">
    <property type="entry name" value="COMT_C"/>
</dbReference>
<keyword evidence="1 5" id="KW-0489">Methyltransferase</keyword>
<dbReference type="STRING" id="708187.A0A1Q8S7U4"/>
<gene>
    <name evidence="5" type="ORF">CCHL11_00959</name>
</gene>
<dbReference type="PROSITE" id="PS51683">
    <property type="entry name" value="SAM_OMT_II"/>
    <property type="match status" value="1"/>
</dbReference>
<dbReference type="Gene3D" id="1.10.10.10">
    <property type="entry name" value="Winged helix-like DNA-binding domain superfamily/Winged helix DNA-binding domain"/>
    <property type="match status" value="1"/>
</dbReference>
<dbReference type="PANTHER" id="PTHR43712:SF2">
    <property type="entry name" value="O-METHYLTRANSFERASE CICE"/>
    <property type="match status" value="1"/>
</dbReference>
<dbReference type="InterPro" id="IPR016461">
    <property type="entry name" value="COMT-like"/>
</dbReference>
<dbReference type="SUPFAM" id="SSF46785">
    <property type="entry name" value="Winged helix' DNA-binding domain"/>
    <property type="match status" value="1"/>
</dbReference>
<dbReference type="PANTHER" id="PTHR43712">
    <property type="entry name" value="PUTATIVE (AFU_ORTHOLOGUE AFUA_4G14580)-RELATED"/>
    <property type="match status" value="1"/>
</dbReference>
<dbReference type="GO" id="GO:0008171">
    <property type="term" value="F:O-methyltransferase activity"/>
    <property type="evidence" value="ECO:0007669"/>
    <property type="project" value="InterPro"/>
</dbReference>
<protein>
    <submittedName>
        <fullName evidence="5">Demethylsterigmatocystin 6-O-methyltransferase 1</fullName>
    </submittedName>
</protein>
<evidence type="ECO:0000313" key="5">
    <source>
        <dbReference type="EMBL" id="OLN97441.1"/>
    </source>
</evidence>
<dbReference type="OrthoDB" id="1535081at2759"/>
<sequence length="420" mass="46514">MDHPQSHPLSEQQDHKALQAATEELRLAVGDFLTKSDTSEAQLDAAKRLKVINAAEKILATVKEPIHQWLDMSAHTVLITASRLFSDWGAFDAIPAEGSISYDDLAEEVNAEASLLARVGGVLVSRGVLHQIGMDQVAHTPRSRAFTKGQPVGMLCKLAWETGLVTYVSMPRFFEAYGRKETQTLTSVPSTFAIGHPEWTFYEMLARDPERLERFTRGMSSTQKKQPIAEIYDFGWVVSKAKEEPHSDRILFVDVGGGAGQAIKAIRAEFPGLPLNRCMLQDRAEVIETAKTLKDPELEGVQTMAIDFHKEQPLKNALIYWVRHCLVNHPDSMSSSILEKIADSMAEDSKILIQEDIMDSPPTAHASSVDFMMLGIGGKQRTLQCWEKVISQAGLKISGISRPKSQQQHAIAVIECVKAK</sequence>